<protein>
    <submittedName>
        <fullName evidence="1">Uncharacterized protein</fullName>
    </submittedName>
</protein>
<evidence type="ECO:0000313" key="1">
    <source>
        <dbReference type="EMBL" id="OWM71375.1"/>
    </source>
</evidence>
<organism evidence="1 2">
    <name type="scientific">Punica granatum</name>
    <name type="common">Pomegranate</name>
    <dbReference type="NCBI Taxonomy" id="22663"/>
    <lineage>
        <taxon>Eukaryota</taxon>
        <taxon>Viridiplantae</taxon>
        <taxon>Streptophyta</taxon>
        <taxon>Embryophyta</taxon>
        <taxon>Tracheophyta</taxon>
        <taxon>Spermatophyta</taxon>
        <taxon>Magnoliopsida</taxon>
        <taxon>eudicotyledons</taxon>
        <taxon>Gunneridae</taxon>
        <taxon>Pentapetalae</taxon>
        <taxon>rosids</taxon>
        <taxon>malvids</taxon>
        <taxon>Myrtales</taxon>
        <taxon>Lythraceae</taxon>
        <taxon>Punica</taxon>
    </lineage>
</organism>
<evidence type="ECO:0000313" key="2">
    <source>
        <dbReference type="Proteomes" id="UP000197138"/>
    </source>
</evidence>
<reference evidence="2" key="1">
    <citation type="journal article" date="2017" name="Plant J.">
        <title>The pomegranate (Punica granatum L.) genome and the genomics of punicalagin biosynthesis.</title>
        <authorList>
            <person name="Qin G."/>
            <person name="Xu C."/>
            <person name="Ming R."/>
            <person name="Tang H."/>
            <person name="Guyot R."/>
            <person name="Kramer E.M."/>
            <person name="Hu Y."/>
            <person name="Yi X."/>
            <person name="Qi Y."/>
            <person name="Xu X."/>
            <person name="Gao Z."/>
            <person name="Pan H."/>
            <person name="Jian J."/>
            <person name="Tian Y."/>
            <person name="Yue Z."/>
            <person name="Xu Y."/>
        </authorList>
    </citation>
    <scope>NUCLEOTIDE SEQUENCE [LARGE SCALE GENOMIC DNA]</scope>
    <source>
        <strain evidence="2">cv. Dabenzi</strain>
    </source>
</reference>
<proteinExistence type="predicted"/>
<sequence>MPHSVLQLPLKGTDPLFKLSILVLCCYENGLELEHSSSCTGRVEVIPNAGAGVVEGVCDEAGVVTSVDKEKLGTELVVPEEAVEETTPKAVNEPVVAAKASDDELATNDAKDATKAEVPAAGVDALVVVVTVEKLEAGEEANEKDVDFVAGALEAAVAGAEDAVMLNPKEDCQNLTFF</sequence>
<dbReference type="AlphaFoldDB" id="A0A218WEY0"/>
<accession>A0A218WEY0</accession>
<comment type="caution">
    <text evidence="1">The sequence shown here is derived from an EMBL/GenBank/DDBJ whole genome shotgun (WGS) entry which is preliminary data.</text>
</comment>
<gene>
    <name evidence="1" type="ORF">CDL15_Pgr027026</name>
</gene>
<name>A0A218WEY0_PUNGR</name>
<dbReference type="Proteomes" id="UP000197138">
    <property type="component" value="Unassembled WGS sequence"/>
</dbReference>
<dbReference type="EMBL" id="MTKT01004425">
    <property type="protein sequence ID" value="OWM71375.1"/>
    <property type="molecule type" value="Genomic_DNA"/>
</dbReference>